<protein>
    <submittedName>
        <fullName evidence="1">Uncharacterized protein</fullName>
    </submittedName>
</protein>
<gene>
    <name evidence="1" type="ORF">O9G_001348</name>
    <name evidence="2" type="ORF">ROZALSC1DRAFT_29446</name>
</gene>
<accession>A0A075AQC2</accession>
<sequence length="287" mass="32701">MMLKEDIMAKFSCSLELHRLDISTVVHTRYLVFDPEYIKYRTAIFMELLTGTPCDVSPTDVHVADPLSKPLSHNEEQNVGKLRGKLMTTTSGGIDPGLPEKDRKLLGKGLMSGIEISTVLQEFYLIDETYTALKEASSKNAKLDDDGAQDNVETENEESLGNYETWRFSDYSRRSILTYESGKTATSVVPLLALKAKDLLKIPDIETYLEFLPDILIHDKERLNVLIRPSFKVQNLFETKEGDKDNLKVFEFILLDQVVEYAISQLFSNTFVRPMVRAPRPIKKKKK</sequence>
<evidence type="ECO:0000313" key="3">
    <source>
        <dbReference type="Proteomes" id="UP000030755"/>
    </source>
</evidence>
<dbReference type="HOGENOM" id="CLU_970293_0_0_1"/>
<name>A0A075AQC2_ROZAC</name>
<evidence type="ECO:0000313" key="1">
    <source>
        <dbReference type="EMBL" id="EPZ32446.1"/>
    </source>
</evidence>
<dbReference type="EMBL" id="KE561154">
    <property type="protein sequence ID" value="EPZ32446.1"/>
    <property type="molecule type" value="Genomic_DNA"/>
</dbReference>
<dbReference type="AlphaFoldDB" id="A0A075AQC2"/>
<dbReference type="Proteomes" id="UP000030755">
    <property type="component" value="Unassembled WGS sequence"/>
</dbReference>
<proteinExistence type="predicted"/>
<evidence type="ECO:0000313" key="4">
    <source>
        <dbReference type="Proteomes" id="UP000281549"/>
    </source>
</evidence>
<dbReference type="EMBL" id="ML005338">
    <property type="protein sequence ID" value="RKP18905.1"/>
    <property type="molecule type" value="Genomic_DNA"/>
</dbReference>
<reference evidence="4" key="2">
    <citation type="journal article" date="2018" name="Nat. Microbiol.">
        <title>Leveraging single-cell genomics to expand the fungal tree of life.</title>
        <authorList>
            <person name="Ahrendt S.R."/>
            <person name="Quandt C.A."/>
            <person name="Ciobanu D."/>
            <person name="Clum A."/>
            <person name="Salamov A."/>
            <person name="Andreopoulos B."/>
            <person name="Cheng J.F."/>
            <person name="Woyke T."/>
            <person name="Pelin A."/>
            <person name="Henrissat B."/>
            <person name="Reynolds N.K."/>
            <person name="Benny G.L."/>
            <person name="Smith M.E."/>
            <person name="James T.Y."/>
            <person name="Grigoriev I.V."/>
        </authorList>
    </citation>
    <scope>NUCLEOTIDE SEQUENCE [LARGE SCALE GENOMIC DNA]</scope>
    <source>
        <strain evidence="4">CSF55</strain>
    </source>
</reference>
<organism evidence="1 3">
    <name type="scientific">Rozella allomycis (strain CSF55)</name>
    <dbReference type="NCBI Taxonomy" id="988480"/>
    <lineage>
        <taxon>Eukaryota</taxon>
        <taxon>Fungi</taxon>
        <taxon>Fungi incertae sedis</taxon>
        <taxon>Cryptomycota</taxon>
        <taxon>Cryptomycota incertae sedis</taxon>
        <taxon>Rozella</taxon>
    </lineage>
</organism>
<reference evidence="1 3" key="1">
    <citation type="journal article" date="2013" name="Curr. Biol.">
        <title>Shared signatures of parasitism and phylogenomics unite Cryptomycota and microsporidia.</title>
        <authorList>
            <person name="James T.Y."/>
            <person name="Pelin A."/>
            <person name="Bonen L."/>
            <person name="Ahrendt S."/>
            <person name="Sain D."/>
            <person name="Corradi N."/>
            <person name="Stajich J.E."/>
        </authorList>
    </citation>
    <scope>NUCLEOTIDE SEQUENCE [LARGE SCALE GENOMIC DNA]</scope>
    <source>
        <strain evidence="1">CSF55</strain>
        <strain evidence="1">CSF55</strain>
    </source>
</reference>
<dbReference type="Proteomes" id="UP000281549">
    <property type="component" value="Unassembled WGS sequence"/>
</dbReference>
<reference evidence="2" key="3">
    <citation type="submission" date="2018-08" db="EMBL/GenBank/DDBJ databases">
        <title>Leveraging single-cell genomics to expand the Fungal Tree of Life.</title>
        <authorList>
            <consortium name="DOE Joint Genome Institute"/>
            <person name="Ahrendt S.R."/>
            <person name="Quandt C.A."/>
            <person name="Ciobanu D."/>
            <person name="Clum A."/>
            <person name="Salamov A."/>
            <person name="Andreopoulos B."/>
            <person name="Cheng J.-F."/>
            <person name="Woyke T."/>
            <person name="Pelin A."/>
            <person name="Henrissat B."/>
            <person name="Reynolds N."/>
            <person name="Benny G.L."/>
            <person name="Smith M.E."/>
            <person name="James T.Y."/>
            <person name="Grigoriev I.V."/>
        </authorList>
    </citation>
    <scope>NUCLEOTIDE SEQUENCE</scope>
    <source>
        <strain evidence="2">CSF55</strain>
    </source>
</reference>
<evidence type="ECO:0000313" key="2">
    <source>
        <dbReference type="EMBL" id="RKP18905.1"/>
    </source>
</evidence>
<keyword evidence="3" id="KW-1185">Reference proteome</keyword>